<organism evidence="14 15">
    <name type="scientific">Longimicrobium terrae</name>
    <dbReference type="NCBI Taxonomy" id="1639882"/>
    <lineage>
        <taxon>Bacteria</taxon>
        <taxon>Pseudomonadati</taxon>
        <taxon>Gemmatimonadota</taxon>
        <taxon>Longimicrobiia</taxon>
        <taxon>Longimicrobiales</taxon>
        <taxon>Longimicrobiaceae</taxon>
        <taxon>Longimicrobium</taxon>
    </lineage>
</organism>
<dbReference type="InterPro" id="IPR036942">
    <property type="entry name" value="Beta-barrel_TonB_sf"/>
</dbReference>
<keyword evidence="15" id="KW-1185">Reference proteome</keyword>
<keyword evidence="6 11" id="KW-0798">TonB box</keyword>
<dbReference type="Gene3D" id="2.60.40.1120">
    <property type="entry name" value="Carboxypeptidase-like, regulatory domain"/>
    <property type="match status" value="1"/>
</dbReference>
<dbReference type="Pfam" id="PF00593">
    <property type="entry name" value="TonB_dep_Rec_b-barrel"/>
    <property type="match status" value="1"/>
</dbReference>
<gene>
    <name evidence="14" type="ORF">HNQ61_000667</name>
</gene>
<evidence type="ECO:0000256" key="9">
    <source>
        <dbReference type="ARBA" id="ARBA00023237"/>
    </source>
</evidence>
<keyword evidence="3 10" id="KW-0813">Transport</keyword>
<dbReference type="AlphaFoldDB" id="A0A841GWY3"/>
<comment type="caution">
    <text evidence="14">The sequence shown here is derived from an EMBL/GenBank/DDBJ whole genome shotgun (WGS) entry which is preliminary data.</text>
</comment>
<feature type="domain" description="TonB-dependent receptor-like beta-barrel" evidence="12">
    <location>
        <begin position="402"/>
        <end position="803"/>
    </location>
</feature>
<keyword evidence="9 10" id="KW-0998">Cell outer membrane</keyword>
<protein>
    <submittedName>
        <fullName evidence="14">Iron complex outermembrane receptor protein</fullName>
    </submittedName>
</protein>
<dbReference type="Gene3D" id="2.40.170.20">
    <property type="entry name" value="TonB-dependent receptor, beta-barrel domain"/>
    <property type="match status" value="1"/>
</dbReference>
<dbReference type="InterPro" id="IPR039426">
    <property type="entry name" value="TonB-dep_rcpt-like"/>
</dbReference>
<dbReference type="Gene3D" id="2.170.130.10">
    <property type="entry name" value="TonB-dependent receptor, plug domain"/>
    <property type="match status" value="1"/>
</dbReference>
<dbReference type="PROSITE" id="PS52016">
    <property type="entry name" value="TONB_DEPENDENT_REC_3"/>
    <property type="match status" value="1"/>
</dbReference>
<name>A0A841GWY3_9BACT</name>
<evidence type="ECO:0000313" key="14">
    <source>
        <dbReference type="EMBL" id="MBB6069056.1"/>
    </source>
</evidence>
<evidence type="ECO:0000256" key="5">
    <source>
        <dbReference type="ARBA" id="ARBA00022692"/>
    </source>
</evidence>
<evidence type="ECO:0000259" key="12">
    <source>
        <dbReference type="Pfam" id="PF00593"/>
    </source>
</evidence>
<keyword evidence="4 10" id="KW-1134">Transmembrane beta strand</keyword>
<dbReference type="GO" id="GO:0015344">
    <property type="term" value="F:siderophore uptake transmembrane transporter activity"/>
    <property type="evidence" value="ECO:0007669"/>
    <property type="project" value="TreeGrafter"/>
</dbReference>
<dbReference type="SUPFAM" id="SSF49452">
    <property type="entry name" value="Starch-binding domain-like"/>
    <property type="match status" value="1"/>
</dbReference>
<dbReference type="CDD" id="cd01347">
    <property type="entry name" value="ligand_gated_channel"/>
    <property type="match status" value="1"/>
</dbReference>
<evidence type="ECO:0000256" key="10">
    <source>
        <dbReference type="PROSITE-ProRule" id="PRU01360"/>
    </source>
</evidence>
<accession>A0A841GWY3</accession>
<dbReference type="GO" id="GO:0030246">
    <property type="term" value="F:carbohydrate binding"/>
    <property type="evidence" value="ECO:0007669"/>
    <property type="project" value="InterPro"/>
</dbReference>
<sequence>MHNRIIPAEADRASGRTGDCSIDQQPSRAALPRVLRRLAILALALGAIGGTRAPAAAQAGTGRVQGRVVAAETGEPLAGVRVSLAGTAQGTVSDAVGAWRLNGVAAGEQTIILQAIGRAALRLNASVRAGSTVELNARLAPAALMVDSLVVTAERTFAFTRDVESASRLGLTVREIPATVNVITQGYMKRRGLRTVTEAYNAAPGVSAGNIPGSPATLSMRGITFGGNAYLMDGVRVTNSDFISRNWDTWNYESIEVLKGPASVLYGVGVLGGAVNLIPKRASFGDDHSEALLSAGSFGTYRVAAGANRAVSDQVAVRGDVEYSRSAGWVDRTGREQGQAKVDVLYQPMDALQLELSADYARDDYGTAYFGQPLTAPGIARHPTDVVKAENGLVLDRALRTANYDVTDGLMDSESYWLRSRASYQPTPRLRIVNDLSRYDGDRHWSNAEDFSFNAETGLLDRTTTRIDHDHQFWMERAYLNWDLRRNGLGHRLSAGFEHGETDFFTPRRFGETTAVDPFAPVRGTFPADTRENFSSRVDFETDLAETALFLEEAFDVTDRLLLVGGLRYDRIAVDRTVDDLNAGTESRFDRTFSPLSWRVGAVVDVHASTQLFGQYTAAVTPVSSFLTLSQSRAGFDLSRGTSMEAGLKSTFYDDRVALTASVYRLRQSDILTRDPSDFALTVQGGEKSSTGAELAFYAGLTQRLRVDGNLAVLDARFDELLAGGGVNLRGNTPANVPERVANGNAWYVLPGLPVTLGANVTSAGGFYTDDANTVRVSGYTVWGASVSHDSRWGTVTLRARNLADRFYAEWSGYSPTQIYVGEPRSVEIAWTGRF</sequence>
<reference evidence="14 15" key="1">
    <citation type="submission" date="2020-08" db="EMBL/GenBank/DDBJ databases">
        <title>Genomic Encyclopedia of Type Strains, Phase IV (KMG-IV): sequencing the most valuable type-strain genomes for metagenomic binning, comparative biology and taxonomic classification.</title>
        <authorList>
            <person name="Goeker M."/>
        </authorList>
    </citation>
    <scope>NUCLEOTIDE SEQUENCE [LARGE SCALE GENOMIC DNA]</scope>
    <source>
        <strain evidence="14 15">DSM 29007</strain>
    </source>
</reference>
<evidence type="ECO:0000256" key="8">
    <source>
        <dbReference type="ARBA" id="ARBA00023170"/>
    </source>
</evidence>
<dbReference type="RefSeq" id="WP_170031799.1">
    <property type="nucleotide sequence ID" value="NZ_JABDTL010000001.1"/>
</dbReference>
<keyword evidence="7 10" id="KW-0472">Membrane</keyword>
<dbReference type="GO" id="GO:0038023">
    <property type="term" value="F:signaling receptor activity"/>
    <property type="evidence" value="ECO:0007669"/>
    <property type="project" value="InterPro"/>
</dbReference>
<evidence type="ECO:0000313" key="15">
    <source>
        <dbReference type="Proteomes" id="UP000582837"/>
    </source>
</evidence>
<evidence type="ECO:0000256" key="2">
    <source>
        <dbReference type="ARBA" id="ARBA00009810"/>
    </source>
</evidence>
<dbReference type="Pfam" id="PF13715">
    <property type="entry name" value="CarbopepD_reg_2"/>
    <property type="match status" value="1"/>
</dbReference>
<dbReference type="GO" id="GO:0015891">
    <property type="term" value="P:siderophore transport"/>
    <property type="evidence" value="ECO:0007669"/>
    <property type="project" value="InterPro"/>
</dbReference>
<feature type="domain" description="TonB-dependent receptor plug" evidence="13">
    <location>
        <begin position="173"/>
        <end position="274"/>
    </location>
</feature>
<evidence type="ECO:0000256" key="4">
    <source>
        <dbReference type="ARBA" id="ARBA00022452"/>
    </source>
</evidence>
<dbReference type="NCBIfam" id="TIGR01783">
    <property type="entry name" value="TonB-siderophor"/>
    <property type="match status" value="1"/>
</dbReference>
<evidence type="ECO:0000256" key="6">
    <source>
        <dbReference type="ARBA" id="ARBA00023077"/>
    </source>
</evidence>
<proteinExistence type="inferred from homology"/>
<dbReference type="GO" id="GO:0009279">
    <property type="term" value="C:cell outer membrane"/>
    <property type="evidence" value="ECO:0007669"/>
    <property type="project" value="UniProtKB-SubCell"/>
</dbReference>
<comment type="similarity">
    <text evidence="2 10 11">Belongs to the TonB-dependent receptor family.</text>
</comment>
<dbReference type="InterPro" id="IPR037066">
    <property type="entry name" value="Plug_dom_sf"/>
</dbReference>
<dbReference type="InterPro" id="IPR013784">
    <property type="entry name" value="Carb-bd-like_fold"/>
</dbReference>
<dbReference type="SUPFAM" id="SSF56935">
    <property type="entry name" value="Porins"/>
    <property type="match status" value="1"/>
</dbReference>
<dbReference type="EMBL" id="JACHIA010000001">
    <property type="protein sequence ID" value="MBB6069056.1"/>
    <property type="molecule type" value="Genomic_DNA"/>
</dbReference>
<dbReference type="PANTHER" id="PTHR32552:SF84">
    <property type="entry name" value="TONB-DEPENDENT RECEPTOR-RELATED"/>
    <property type="match status" value="1"/>
</dbReference>
<evidence type="ECO:0000256" key="11">
    <source>
        <dbReference type="RuleBase" id="RU003357"/>
    </source>
</evidence>
<dbReference type="Proteomes" id="UP000582837">
    <property type="component" value="Unassembled WGS sequence"/>
</dbReference>
<dbReference type="InterPro" id="IPR000531">
    <property type="entry name" value="Beta-barrel_TonB"/>
</dbReference>
<dbReference type="InterPro" id="IPR012910">
    <property type="entry name" value="Plug_dom"/>
</dbReference>
<keyword evidence="5 10" id="KW-0812">Transmembrane</keyword>
<keyword evidence="8 14" id="KW-0675">Receptor</keyword>
<evidence type="ECO:0000256" key="1">
    <source>
        <dbReference type="ARBA" id="ARBA00004571"/>
    </source>
</evidence>
<evidence type="ECO:0000256" key="7">
    <source>
        <dbReference type="ARBA" id="ARBA00023136"/>
    </source>
</evidence>
<evidence type="ECO:0000256" key="3">
    <source>
        <dbReference type="ARBA" id="ARBA00022448"/>
    </source>
</evidence>
<dbReference type="Pfam" id="PF07715">
    <property type="entry name" value="Plug"/>
    <property type="match status" value="1"/>
</dbReference>
<dbReference type="InterPro" id="IPR010105">
    <property type="entry name" value="TonB_sidphr_rcpt"/>
</dbReference>
<comment type="subcellular location">
    <subcellularLocation>
        <location evidence="1 10">Cell outer membrane</location>
        <topology evidence="1 10">Multi-pass membrane protein</topology>
    </subcellularLocation>
</comment>
<evidence type="ECO:0000259" key="13">
    <source>
        <dbReference type="Pfam" id="PF07715"/>
    </source>
</evidence>
<dbReference type="PANTHER" id="PTHR32552">
    <property type="entry name" value="FERRICHROME IRON RECEPTOR-RELATED"/>
    <property type="match status" value="1"/>
</dbReference>